<dbReference type="CDD" id="cd00565">
    <property type="entry name" value="Ubl_ThiS"/>
    <property type="match status" value="1"/>
</dbReference>
<dbReference type="InterPro" id="IPR016155">
    <property type="entry name" value="Mopterin_synth/thiamin_S_b"/>
</dbReference>
<dbReference type="PANTHER" id="PTHR34472">
    <property type="entry name" value="SULFUR CARRIER PROTEIN THIS"/>
    <property type="match status" value="1"/>
</dbReference>
<accession>D2QYT1</accession>
<dbReference type="Pfam" id="PF02597">
    <property type="entry name" value="ThiS"/>
    <property type="match status" value="1"/>
</dbReference>
<reference evidence="1 2" key="1">
    <citation type="journal article" date="2009" name="Stand. Genomic Sci.">
        <title>Complete genome sequence of Pirellula staleyi type strain (ATCC 27377).</title>
        <authorList>
            <person name="Clum A."/>
            <person name="Tindall B.J."/>
            <person name="Sikorski J."/>
            <person name="Ivanova N."/>
            <person name="Mavrommatis K."/>
            <person name="Lucas S."/>
            <person name="Glavina del Rio T."/>
            <person name="Nolan M."/>
            <person name="Chen F."/>
            <person name="Tice H."/>
            <person name="Pitluck S."/>
            <person name="Cheng J.F."/>
            <person name="Chertkov O."/>
            <person name="Brettin T."/>
            <person name="Han C."/>
            <person name="Detter J.C."/>
            <person name="Kuske C."/>
            <person name="Bruce D."/>
            <person name="Goodwin L."/>
            <person name="Ovchinikova G."/>
            <person name="Pati A."/>
            <person name="Mikhailova N."/>
            <person name="Chen A."/>
            <person name="Palaniappan K."/>
            <person name="Land M."/>
            <person name="Hauser L."/>
            <person name="Chang Y.J."/>
            <person name="Jeffries C.D."/>
            <person name="Chain P."/>
            <person name="Rohde M."/>
            <person name="Goker M."/>
            <person name="Bristow J."/>
            <person name="Eisen J.A."/>
            <person name="Markowitz V."/>
            <person name="Hugenholtz P."/>
            <person name="Kyrpides N.C."/>
            <person name="Klenk H.P."/>
            <person name="Lapidus A."/>
        </authorList>
    </citation>
    <scope>NUCLEOTIDE SEQUENCE [LARGE SCALE GENOMIC DNA]</scope>
    <source>
        <strain evidence="2">ATCC 27377 / DSM 6068 / ICPB 4128</strain>
    </source>
</reference>
<dbReference type="InterPro" id="IPR012675">
    <property type="entry name" value="Beta-grasp_dom_sf"/>
</dbReference>
<dbReference type="Gene3D" id="3.10.20.30">
    <property type="match status" value="1"/>
</dbReference>
<dbReference type="SUPFAM" id="SSF54285">
    <property type="entry name" value="MoaD/ThiS"/>
    <property type="match status" value="1"/>
</dbReference>
<dbReference type="NCBIfam" id="TIGR01683">
    <property type="entry name" value="thiS"/>
    <property type="match status" value="1"/>
</dbReference>
<dbReference type="eggNOG" id="COG2104">
    <property type="taxonomic scope" value="Bacteria"/>
</dbReference>
<dbReference type="KEGG" id="psl:Psta_1711"/>
<gene>
    <name evidence="1" type="ordered locus">Psta_1711</name>
</gene>
<dbReference type="PANTHER" id="PTHR34472:SF1">
    <property type="entry name" value="SULFUR CARRIER PROTEIN THIS"/>
    <property type="match status" value="1"/>
</dbReference>
<dbReference type="AlphaFoldDB" id="D2QYT1"/>
<proteinExistence type="predicted"/>
<dbReference type="HOGENOM" id="CLU_174611_3_0_0"/>
<sequence length="67" mass="7209">MLRIVVNGEDRELPEPCTLADLLTALSMPTRGVAVEVNEQIVPRSQHATRLVTDGDRLEVVTLVGGG</sequence>
<dbReference type="InterPro" id="IPR010035">
    <property type="entry name" value="Thi_S"/>
</dbReference>
<dbReference type="STRING" id="530564.Psta_1711"/>
<dbReference type="InterPro" id="IPR003749">
    <property type="entry name" value="ThiS/MoaD-like"/>
</dbReference>
<dbReference type="Proteomes" id="UP000001887">
    <property type="component" value="Chromosome"/>
</dbReference>
<dbReference type="EMBL" id="CP001848">
    <property type="protein sequence ID" value="ADB16386.1"/>
    <property type="molecule type" value="Genomic_DNA"/>
</dbReference>
<evidence type="ECO:0000313" key="1">
    <source>
        <dbReference type="EMBL" id="ADB16386.1"/>
    </source>
</evidence>
<keyword evidence="2" id="KW-1185">Reference proteome</keyword>
<evidence type="ECO:0000313" key="2">
    <source>
        <dbReference type="Proteomes" id="UP000001887"/>
    </source>
</evidence>
<name>D2QYT1_PIRSD</name>
<organism evidence="1 2">
    <name type="scientific">Pirellula staleyi (strain ATCC 27377 / DSM 6068 / ICPB 4128)</name>
    <name type="common">Pirella staleyi</name>
    <dbReference type="NCBI Taxonomy" id="530564"/>
    <lineage>
        <taxon>Bacteria</taxon>
        <taxon>Pseudomonadati</taxon>
        <taxon>Planctomycetota</taxon>
        <taxon>Planctomycetia</taxon>
        <taxon>Pirellulales</taxon>
        <taxon>Pirellulaceae</taxon>
        <taxon>Pirellula</taxon>
    </lineage>
</organism>
<protein>
    <submittedName>
        <fullName evidence="1">Thiamine biosynthesis protein ThiS</fullName>
    </submittedName>
</protein>
<dbReference type="OrthoDB" id="9798559at2"/>